<sequence>QRQEVWPQHASLLGRPGPGLHQKDHGPARPLDAPRQDLQARHRHHRQGHGRARRALAVRRRHLWQGRRRLQVVQVIQVVQIRRRRHRQAGPRKRRRHGSRRRRRRPRKDGTRDPVRDRRHLPPDHRLRHLPAPAQRRLHLQRARLRRRRLGRARRVGRQRRQGDRQRRARPAARLQHQQPPRRHPRQLPPRRMRTGPDWGRSPHGKQHETKRICTMRMGRRCRQGMDSQGVDILRVVILGHRVSPNQGDTRDTRKGTWQVGKSPKRANQEDGWRRGVWALWFS</sequence>
<feature type="region of interest" description="Disordered" evidence="1">
    <location>
        <begin position="1"/>
        <end position="33"/>
    </location>
</feature>
<keyword evidence="3" id="KW-1185">Reference proteome</keyword>
<organism evidence="2 3">
    <name type="scientific">Colletotrichum tanaceti</name>
    <dbReference type="NCBI Taxonomy" id="1306861"/>
    <lineage>
        <taxon>Eukaryota</taxon>
        <taxon>Fungi</taxon>
        <taxon>Dikarya</taxon>
        <taxon>Ascomycota</taxon>
        <taxon>Pezizomycotina</taxon>
        <taxon>Sordariomycetes</taxon>
        <taxon>Hypocreomycetidae</taxon>
        <taxon>Glomerellales</taxon>
        <taxon>Glomerellaceae</taxon>
        <taxon>Colletotrichum</taxon>
        <taxon>Colletotrichum destructivum species complex</taxon>
    </lineage>
</organism>
<evidence type="ECO:0000313" key="2">
    <source>
        <dbReference type="EMBL" id="TKW48753.1"/>
    </source>
</evidence>
<feature type="compositionally biased region" description="Basic residues" evidence="1">
    <location>
        <begin position="180"/>
        <end position="194"/>
    </location>
</feature>
<evidence type="ECO:0000256" key="1">
    <source>
        <dbReference type="SAM" id="MobiDB-lite"/>
    </source>
</evidence>
<dbReference type="AlphaFoldDB" id="A0A4U6X1H2"/>
<proteinExistence type="predicted"/>
<dbReference type="Proteomes" id="UP000310108">
    <property type="component" value="Unassembled WGS sequence"/>
</dbReference>
<dbReference type="EMBL" id="PJEX01000742">
    <property type="protein sequence ID" value="TKW48753.1"/>
    <property type="molecule type" value="Genomic_DNA"/>
</dbReference>
<feature type="compositionally biased region" description="Basic and acidic residues" evidence="1">
    <location>
        <begin position="21"/>
        <end position="33"/>
    </location>
</feature>
<feature type="non-terminal residue" evidence="2">
    <location>
        <position position="1"/>
    </location>
</feature>
<feature type="compositionally biased region" description="Basic residues" evidence="1">
    <location>
        <begin position="83"/>
        <end position="107"/>
    </location>
</feature>
<feature type="compositionally biased region" description="Basic residues" evidence="1">
    <location>
        <begin position="136"/>
        <end position="160"/>
    </location>
</feature>
<gene>
    <name evidence="2" type="ORF">CTA1_5036</name>
</gene>
<accession>A0A4U6X1H2</accession>
<evidence type="ECO:0000313" key="3">
    <source>
        <dbReference type="Proteomes" id="UP000310108"/>
    </source>
</evidence>
<feature type="compositionally biased region" description="Basic and acidic residues" evidence="1">
    <location>
        <begin position="108"/>
        <end position="125"/>
    </location>
</feature>
<feature type="region of interest" description="Disordered" evidence="1">
    <location>
        <begin position="244"/>
        <end position="268"/>
    </location>
</feature>
<feature type="region of interest" description="Disordered" evidence="1">
    <location>
        <begin position="83"/>
        <end position="210"/>
    </location>
</feature>
<protein>
    <submittedName>
        <fullName evidence="2">Uncharacterized protein</fullName>
    </submittedName>
</protein>
<reference evidence="2 3" key="1">
    <citation type="journal article" date="2019" name="PLoS ONE">
        <title>Comparative genome analysis indicates high evolutionary potential of pathogenicity genes in Colletotrichum tanaceti.</title>
        <authorList>
            <person name="Lelwala R.V."/>
            <person name="Korhonen P.K."/>
            <person name="Young N.D."/>
            <person name="Scott J.B."/>
            <person name="Ades P.A."/>
            <person name="Gasser R.B."/>
            <person name="Taylor P.W.J."/>
        </authorList>
    </citation>
    <scope>NUCLEOTIDE SEQUENCE [LARGE SCALE GENOMIC DNA]</scope>
    <source>
        <strain evidence="2">BRIP57314</strain>
    </source>
</reference>
<comment type="caution">
    <text evidence="2">The sequence shown here is derived from an EMBL/GenBank/DDBJ whole genome shotgun (WGS) entry which is preliminary data.</text>
</comment>
<name>A0A4U6X1H2_9PEZI</name>